<sequence>MTWGDVSPFLSLFNSLYLSPSLSHHITQLAIMFAYGRCYEALCWHAEVPLTTSLLIASTVLRNTQRRPPAHPPTASSYTRLSGWLFRWRSGEQGDVTDVDSEVTRQAIVMLAETKHPEVSGNCKFVCR</sequence>
<accession>A0A068WIL2</accession>
<dbReference type="WBParaSite" id="EgrG_000210800">
    <property type="protein sequence ID" value="EgrG_000210800"/>
    <property type="gene ID" value="EgrG_000210800"/>
</dbReference>
<protein>
    <submittedName>
        <fullName evidence="3">Cyclin_C domain-containing protein</fullName>
    </submittedName>
</protein>
<reference evidence="1 2" key="1">
    <citation type="journal article" date="2013" name="Nature">
        <title>The genomes of four tapeworm species reveal adaptations to parasitism.</title>
        <authorList>
            <person name="Tsai I.J."/>
            <person name="Zarowiecki M."/>
            <person name="Holroyd N."/>
            <person name="Garciarrubio A."/>
            <person name="Sanchez-Flores A."/>
            <person name="Brooks K.L."/>
            <person name="Tracey A."/>
            <person name="Bobes R.J."/>
            <person name="Fragoso G."/>
            <person name="Sciutto E."/>
            <person name="Aslett M."/>
            <person name="Beasley H."/>
            <person name="Bennett H.M."/>
            <person name="Cai J."/>
            <person name="Camicia F."/>
            <person name="Clark R."/>
            <person name="Cucher M."/>
            <person name="De Silva N."/>
            <person name="Day T.A."/>
            <person name="Deplazes P."/>
            <person name="Estrada K."/>
            <person name="Fernandez C."/>
            <person name="Holland P.W."/>
            <person name="Hou J."/>
            <person name="Hu S."/>
            <person name="Huckvale T."/>
            <person name="Hung S.S."/>
            <person name="Kamenetzky L."/>
            <person name="Keane J.A."/>
            <person name="Kiss F."/>
            <person name="Koziol U."/>
            <person name="Lambert O."/>
            <person name="Liu K."/>
            <person name="Luo X."/>
            <person name="Luo Y."/>
            <person name="Macchiaroli N."/>
            <person name="Nichol S."/>
            <person name="Paps J."/>
            <person name="Parkinson J."/>
            <person name="Pouchkina-Stantcheva N."/>
            <person name="Riddiford N."/>
            <person name="Rosenzvit M."/>
            <person name="Salinas G."/>
            <person name="Wasmuth J.D."/>
            <person name="Zamanian M."/>
            <person name="Zheng Y."/>
            <person name="Cai X."/>
            <person name="Soberon X."/>
            <person name="Olson P.D."/>
            <person name="Laclette J.P."/>
            <person name="Brehm K."/>
            <person name="Berriman M."/>
            <person name="Garciarrubio A."/>
            <person name="Bobes R.J."/>
            <person name="Fragoso G."/>
            <person name="Sanchez-Flores A."/>
            <person name="Estrada K."/>
            <person name="Cevallos M.A."/>
            <person name="Morett E."/>
            <person name="Gonzalez V."/>
            <person name="Portillo T."/>
            <person name="Ochoa-Leyva A."/>
            <person name="Jose M.V."/>
            <person name="Sciutto E."/>
            <person name="Landa A."/>
            <person name="Jimenez L."/>
            <person name="Valdes V."/>
            <person name="Carrero J.C."/>
            <person name="Larralde C."/>
            <person name="Morales-Montor J."/>
            <person name="Limon-Lason J."/>
            <person name="Soberon X."/>
            <person name="Laclette J.P."/>
        </authorList>
    </citation>
    <scope>NUCLEOTIDE SEQUENCE [LARGE SCALE GENOMIC DNA]</scope>
</reference>
<organism evidence="1">
    <name type="scientific">Echinococcus granulosus</name>
    <name type="common">Hydatid tapeworm</name>
    <dbReference type="NCBI Taxonomy" id="6210"/>
    <lineage>
        <taxon>Eukaryota</taxon>
        <taxon>Metazoa</taxon>
        <taxon>Spiralia</taxon>
        <taxon>Lophotrochozoa</taxon>
        <taxon>Platyhelminthes</taxon>
        <taxon>Cestoda</taxon>
        <taxon>Eucestoda</taxon>
        <taxon>Cyclophyllidea</taxon>
        <taxon>Taeniidae</taxon>
        <taxon>Echinococcus</taxon>
        <taxon>Echinococcus granulosus group</taxon>
    </lineage>
</organism>
<evidence type="ECO:0000313" key="3">
    <source>
        <dbReference type="WBParaSite" id="EgrG_000210800"/>
    </source>
</evidence>
<gene>
    <name evidence="1" type="ORF">EgrG_000210800</name>
</gene>
<dbReference type="EMBL" id="LK028580">
    <property type="protein sequence ID" value="CDS19924.1"/>
    <property type="molecule type" value="Genomic_DNA"/>
</dbReference>
<reference evidence="1" key="2">
    <citation type="submission" date="2014-06" db="EMBL/GenBank/DDBJ databases">
        <authorList>
            <person name="Aslett M."/>
        </authorList>
    </citation>
    <scope>NUCLEOTIDE SEQUENCE</scope>
</reference>
<name>A0A068WIL2_ECHGR</name>
<proteinExistence type="predicted"/>
<dbReference type="AlphaFoldDB" id="A0A068WIL2"/>
<evidence type="ECO:0000313" key="2">
    <source>
        <dbReference type="Proteomes" id="UP000492820"/>
    </source>
</evidence>
<evidence type="ECO:0000313" key="1">
    <source>
        <dbReference type="EMBL" id="CDS19924.1"/>
    </source>
</evidence>
<reference evidence="3" key="3">
    <citation type="submission" date="2020-10" db="UniProtKB">
        <authorList>
            <consortium name="WormBaseParasite"/>
        </authorList>
    </citation>
    <scope>IDENTIFICATION</scope>
</reference>
<dbReference type="Proteomes" id="UP000492820">
    <property type="component" value="Unassembled WGS sequence"/>
</dbReference>